<feature type="domain" description="tRNA-specific 2-thiouridylase MnmA-like C-terminal" evidence="1">
    <location>
        <begin position="1"/>
        <end position="43"/>
    </location>
</feature>
<feature type="non-terminal residue" evidence="2">
    <location>
        <position position="1"/>
    </location>
</feature>
<organism evidence="2 3">
    <name type="scientific">Bacteroides uniformis</name>
    <dbReference type="NCBI Taxonomy" id="820"/>
    <lineage>
        <taxon>Bacteria</taxon>
        <taxon>Pseudomonadati</taxon>
        <taxon>Bacteroidota</taxon>
        <taxon>Bacteroidia</taxon>
        <taxon>Bacteroidales</taxon>
        <taxon>Bacteroidaceae</taxon>
        <taxon>Bacteroides</taxon>
    </lineage>
</organism>
<keyword evidence="2" id="KW-0808">Transferase</keyword>
<dbReference type="Proteomes" id="UP000433928">
    <property type="component" value="Unassembled WGS sequence"/>
</dbReference>
<evidence type="ECO:0000313" key="2">
    <source>
        <dbReference type="EMBL" id="KAB4156943.1"/>
    </source>
</evidence>
<comment type="caution">
    <text evidence="2">The sequence shown here is derived from an EMBL/GenBank/DDBJ whole genome shotgun (WGS) entry which is preliminary data.</text>
</comment>
<gene>
    <name evidence="2" type="primary">mnmA</name>
    <name evidence="2" type="ORF">GAQ59_24460</name>
</gene>
<dbReference type="EC" id="2.8.1.-" evidence="2"/>
<protein>
    <submittedName>
        <fullName evidence="2">tRNA 2-thiouridine(34) synthase MnmA</fullName>
        <ecNumber evidence="2">2.8.1.-</ecNumber>
    </submittedName>
</protein>
<dbReference type="EMBL" id="WCUG01000280">
    <property type="protein sequence ID" value="KAB4156943.1"/>
    <property type="molecule type" value="Genomic_DNA"/>
</dbReference>
<proteinExistence type="predicted"/>
<name>A0A6I0K5E1_BACUN</name>
<evidence type="ECO:0000313" key="3">
    <source>
        <dbReference type="Proteomes" id="UP000433928"/>
    </source>
</evidence>
<dbReference type="AlphaFoldDB" id="A0A6I0K5E1"/>
<evidence type="ECO:0000259" key="1">
    <source>
        <dbReference type="Pfam" id="PF20258"/>
    </source>
</evidence>
<dbReference type="GO" id="GO:0016740">
    <property type="term" value="F:transferase activity"/>
    <property type="evidence" value="ECO:0007669"/>
    <property type="project" value="UniProtKB-KW"/>
</dbReference>
<dbReference type="Gene3D" id="2.40.30.10">
    <property type="entry name" value="Translation factors"/>
    <property type="match status" value="1"/>
</dbReference>
<accession>A0A6I0K5E1</accession>
<dbReference type="Pfam" id="PF20258">
    <property type="entry name" value="tRNA_Me_trans_C"/>
    <property type="match status" value="1"/>
</dbReference>
<sequence length="44" mass="4566">CTVGITAENLLHVQLHELLESIASGQAAAFYDEDGLLLGGGIII</sequence>
<dbReference type="InterPro" id="IPR046885">
    <property type="entry name" value="MnmA-like_C"/>
</dbReference>
<dbReference type="RefSeq" id="WP_317163186.1">
    <property type="nucleotide sequence ID" value="NZ_WCUG01000280.1"/>
</dbReference>
<reference evidence="2 3" key="1">
    <citation type="journal article" date="2019" name="Nat. Med.">
        <title>A library of human gut bacterial isolates paired with longitudinal multiomics data enables mechanistic microbiome research.</title>
        <authorList>
            <person name="Poyet M."/>
            <person name="Groussin M."/>
            <person name="Gibbons S.M."/>
            <person name="Avila-Pacheco J."/>
            <person name="Jiang X."/>
            <person name="Kearney S.M."/>
            <person name="Perrotta A.R."/>
            <person name="Berdy B."/>
            <person name="Zhao S."/>
            <person name="Lieberman T.D."/>
            <person name="Swanson P.K."/>
            <person name="Smith M."/>
            <person name="Roesemann S."/>
            <person name="Alexander J.E."/>
            <person name="Rich S.A."/>
            <person name="Livny J."/>
            <person name="Vlamakis H."/>
            <person name="Clish C."/>
            <person name="Bullock K."/>
            <person name="Deik A."/>
            <person name="Scott J."/>
            <person name="Pierce K.A."/>
            <person name="Xavier R.J."/>
            <person name="Alm E.J."/>
        </authorList>
    </citation>
    <scope>NUCLEOTIDE SEQUENCE [LARGE SCALE GENOMIC DNA]</scope>
    <source>
        <strain evidence="2 3">BIOML-A27</strain>
    </source>
</reference>